<dbReference type="Pfam" id="PF01915">
    <property type="entry name" value="Glyco_hydro_3_C"/>
    <property type="match status" value="1"/>
</dbReference>
<sequence>MRSKAVLCVLLLALLAGCAGSGGAARSDRPDRAGDGCHGADDCLARMTLAEKAGQMIQLQNAFLDDPRDLARLSIGAMLSAGDDGGPRGGGNDAAAWAGMVEGYQRAALRSRLRVPLLYGADAVHGMSGITGSVIFPHHIGMGATRDPALVARAERVARDETLGAGVRWAFTPCVCVPRDVRWGRTYEGYAEDPGVVGELGAASVRGFQGDALGPGSVLATAKHFVGDGGTAYGSAAGEGRLLDQGDVRVGEAELRRVHLAPYRDVVDAGVGSVMASYSSVRGVRTHGDRRLLTGVLKGELGFEGFVVSDYDAVQQLPGGELAAQVARAVNAGIDMVMVSKDYRGVHRAITAGVREGRIPRARVDDAVRRILDVKERLGFFDDPFTDRALTAKVGSPRHRAVAREAVRASQVLLRNEGGALPLPRRGSYRIVVGGNGADDLGRQLGGWSVGWQGGTGRTTEGTTFLQALRRATAGTGIEVATEGRGDVGIWVGGEDPYAEWFGDSETLALGEENEADLADVCGRAKTCVGVLYSGRPVVLGGALARTDAFVAAWLPGTEARGITDALFGAGFSGRLPVTWPRRAADAAGRSREAGADPLFRYGYGIRPY</sequence>
<keyword evidence="6" id="KW-0326">Glycosidase</keyword>
<evidence type="ECO:0000256" key="3">
    <source>
        <dbReference type="ARBA" id="ARBA00012744"/>
    </source>
</evidence>
<dbReference type="InterPro" id="IPR002772">
    <property type="entry name" value="Glyco_hydro_3_C"/>
</dbReference>
<dbReference type="InterPro" id="IPR036962">
    <property type="entry name" value="Glyco_hydro_3_N_sf"/>
</dbReference>
<evidence type="ECO:0000259" key="8">
    <source>
        <dbReference type="Pfam" id="PF00933"/>
    </source>
</evidence>
<dbReference type="PANTHER" id="PTHR30620">
    <property type="entry name" value="PERIPLASMIC BETA-GLUCOSIDASE-RELATED"/>
    <property type="match status" value="1"/>
</dbReference>
<feature type="domain" description="Glycoside hydrolase family 3 C-terminal" evidence="9">
    <location>
        <begin position="412"/>
        <end position="606"/>
    </location>
</feature>
<feature type="signal peptide" evidence="7">
    <location>
        <begin position="1"/>
        <end position="24"/>
    </location>
</feature>
<dbReference type="EMBL" id="BAAAPF010000001">
    <property type="protein sequence ID" value="GAA2106406.1"/>
    <property type="molecule type" value="Genomic_DNA"/>
</dbReference>
<name>A0ABN2X951_9ACTN</name>
<feature type="chain" id="PRO_5046138286" description="beta-glucosidase" evidence="7">
    <location>
        <begin position="25"/>
        <end position="609"/>
    </location>
</feature>
<organism evidence="10 11">
    <name type="scientific">Streptomyces synnematoformans</name>
    <dbReference type="NCBI Taxonomy" id="415721"/>
    <lineage>
        <taxon>Bacteria</taxon>
        <taxon>Bacillati</taxon>
        <taxon>Actinomycetota</taxon>
        <taxon>Actinomycetes</taxon>
        <taxon>Kitasatosporales</taxon>
        <taxon>Streptomycetaceae</taxon>
        <taxon>Streptomyces</taxon>
    </lineage>
</organism>
<feature type="domain" description="Glycoside hydrolase family 3 N-terminal" evidence="8">
    <location>
        <begin position="48"/>
        <end position="373"/>
    </location>
</feature>
<evidence type="ECO:0000313" key="11">
    <source>
        <dbReference type="Proteomes" id="UP001500443"/>
    </source>
</evidence>
<dbReference type="Pfam" id="PF00933">
    <property type="entry name" value="Glyco_hydro_3"/>
    <property type="match status" value="1"/>
</dbReference>
<dbReference type="Gene3D" id="3.40.50.1700">
    <property type="entry name" value="Glycoside hydrolase family 3 C-terminal domain"/>
    <property type="match status" value="1"/>
</dbReference>
<accession>A0ABN2X951</accession>
<dbReference type="PRINTS" id="PR00133">
    <property type="entry name" value="GLHYDRLASE3"/>
</dbReference>
<evidence type="ECO:0000256" key="2">
    <source>
        <dbReference type="ARBA" id="ARBA00005336"/>
    </source>
</evidence>
<dbReference type="RefSeq" id="WP_344286587.1">
    <property type="nucleotide sequence ID" value="NZ_BAAAPF010000001.1"/>
</dbReference>
<evidence type="ECO:0000256" key="7">
    <source>
        <dbReference type="SAM" id="SignalP"/>
    </source>
</evidence>
<dbReference type="InterPro" id="IPR001764">
    <property type="entry name" value="Glyco_hydro_3_N"/>
</dbReference>
<comment type="caution">
    <text evidence="10">The sequence shown here is derived from an EMBL/GenBank/DDBJ whole genome shotgun (WGS) entry which is preliminary data.</text>
</comment>
<evidence type="ECO:0000256" key="1">
    <source>
        <dbReference type="ARBA" id="ARBA00000448"/>
    </source>
</evidence>
<dbReference type="GO" id="GO:0016787">
    <property type="term" value="F:hydrolase activity"/>
    <property type="evidence" value="ECO:0007669"/>
    <property type="project" value="UniProtKB-KW"/>
</dbReference>
<dbReference type="EC" id="3.2.1.21" evidence="3"/>
<evidence type="ECO:0000256" key="4">
    <source>
        <dbReference type="ARBA" id="ARBA00022729"/>
    </source>
</evidence>
<dbReference type="Gene3D" id="3.20.20.300">
    <property type="entry name" value="Glycoside hydrolase, family 3, N-terminal domain"/>
    <property type="match status" value="1"/>
</dbReference>
<evidence type="ECO:0000256" key="5">
    <source>
        <dbReference type="ARBA" id="ARBA00022801"/>
    </source>
</evidence>
<dbReference type="PROSITE" id="PS51257">
    <property type="entry name" value="PROKAR_LIPOPROTEIN"/>
    <property type="match status" value="1"/>
</dbReference>
<comment type="catalytic activity">
    <reaction evidence="1">
        <text>Hydrolysis of terminal, non-reducing beta-D-glucosyl residues with release of beta-D-glucose.</text>
        <dbReference type="EC" id="3.2.1.21"/>
    </reaction>
</comment>
<evidence type="ECO:0000256" key="6">
    <source>
        <dbReference type="ARBA" id="ARBA00023295"/>
    </source>
</evidence>
<reference evidence="10 11" key="1">
    <citation type="journal article" date="2019" name="Int. J. Syst. Evol. Microbiol.">
        <title>The Global Catalogue of Microorganisms (GCM) 10K type strain sequencing project: providing services to taxonomists for standard genome sequencing and annotation.</title>
        <authorList>
            <consortium name="The Broad Institute Genomics Platform"/>
            <consortium name="The Broad Institute Genome Sequencing Center for Infectious Disease"/>
            <person name="Wu L."/>
            <person name="Ma J."/>
        </authorList>
    </citation>
    <scope>NUCLEOTIDE SEQUENCE [LARGE SCALE GENOMIC DNA]</scope>
    <source>
        <strain evidence="10 11">JCM 15481</strain>
    </source>
</reference>
<dbReference type="SUPFAM" id="SSF52279">
    <property type="entry name" value="Beta-D-glucan exohydrolase, C-terminal domain"/>
    <property type="match status" value="1"/>
</dbReference>
<protein>
    <recommendedName>
        <fullName evidence="3">beta-glucosidase</fullName>
        <ecNumber evidence="3">3.2.1.21</ecNumber>
    </recommendedName>
</protein>
<dbReference type="Proteomes" id="UP001500443">
    <property type="component" value="Unassembled WGS sequence"/>
</dbReference>
<dbReference type="SUPFAM" id="SSF51445">
    <property type="entry name" value="(Trans)glycosidases"/>
    <property type="match status" value="1"/>
</dbReference>
<evidence type="ECO:0000259" key="9">
    <source>
        <dbReference type="Pfam" id="PF01915"/>
    </source>
</evidence>
<keyword evidence="4 7" id="KW-0732">Signal</keyword>
<evidence type="ECO:0000313" key="10">
    <source>
        <dbReference type="EMBL" id="GAA2106406.1"/>
    </source>
</evidence>
<dbReference type="InterPro" id="IPR017853">
    <property type="entry name" value="GH"/>
</dbReference>
<gene>
    <name evidence="10" type="ORF">GCM10009802_00610</name>
</gene>
<proteinExistence type="inferred from homology"/>
<dbReference type="InterPro" id="IPR051915">
    <property type="entry name" value="Cellulose_Degrad_GH3"/>
</dbReference>
<keyword evidence="5 10" id="KW-0378">Hydrolase</keyword>
<dbReference type="PANTHER" id="PTHR30620:SF16">
    <property type="entry name" value="LYSOSOMAL BETA GLUCOSIDASE"/>
    <property type="match status" value="1"/>
</dbReference>
<comment type="similarity">
    <text evidence="2">Belongs to the glycosyl hydrolase 3 family.</text>
</comment>
<keyword evidence="11" id="KW-1185">Reference proteome</keyword>
<dbReference type="InterPro" id="IPR036881">
    <property type="entry name" value="Glyco_hydro_3_C_sf"/>
</dbReference>